<evidence type="ECO:0000313" key="5">
    <source>
        <dbReference type="Proteomes" id="UP001611162"/>
    </source>
</evidence>
<dbReference type="SUPFAM" id="SSF109709">
    <property type="entry name" value="KorB DNA-binding domain-like"/>
    <property type="match status" value="1"/>
</dbReference>
<feature type="domain" description="ParB-like N-terminal" evidence="3">
    <location>
        <begin position="5"/>
        <end position="97"/>
    </location>
</feature>
<dbReference type="InterPro" id="IPR004437">
    <property type="entry name" value="ParB/RepB/Spo0J"/>
</dbReference>
<dbReference type="SUPFAM" id="SSF110849">
    <property type="entry name" value="ParB/Sulfiredoxin"/>
    <property type="match status" value="1"/>
</dbReference>
<dbReference type="Pfam" id="PF02195">
    <property type="entry name" value="ParB_N"/>
    <property type="match status" value="1"/>
</dbReference>
<dbReference type="InterPro" id="IPR003115">
    <property type="entry name" value="ParB_N"/>
</dbReference>
<evidence type="ECO:0000313" key="4">
    <source>
        <dbReference type="EMBL" id="MFI0912544.1"/>
    </source>
</evidence>
<evidence type="ECO:0000256" key="2">
    <source>
        <dbReference type="ARBA" id="ARBA00022829"/>
    </source>
</evidence>
<evidence type="ECO:0000259" key="3">
    <source>
        <dbReference type="SMART" id="SM00470"/>
    </source>
</evidence>
<dbReference type="Proteomes" id="UP001611162">
    <property type="component" value="Unassembled WGS sequence"/>
</dbReference>
<name>A0ABW7T4W7_9ACTN</name>
<keyword evidence="2" id="KW-0159">Chromosome partition</keyword>
<comment type="similarity">
    <text evidence="1">Belongs to the ParB family.</text>
</comment>
<dbReference type="SMART" id="SM00470">
    <property type="entry name" value="ParB"/>
    <property type="match status" value="1"/>
</dbReference>
<dbReference type="CDD" id="cd16393">
    <property type="entry name" value="SPO0J_N"/>
    <property type="match status" value="1"/>
</dbReference>
<dbReference type="RefSeq" id="WP_397613428.1">
    <property type="nucleotide sequence ID" value="NZ_JBIRRB010000006.1"/>
</dbReference>
<protein>
    <submittedName>
        <fullName evidence="4">ParB/RepB/Spo0J family partition protein</fullName>
    </submittedName>
</protein>
<dbReference type="EMBL" id="JBIRRB010000006">
    <property type="protein sequence ID" value="MFI0912544.1"/>
    <property type="molecule type" value="Genomic_DNA"/>
</dbReference>
<dbReference type="InterPro" id="IPR041468">
    <property type="entry name" value="HTH_ParB/Spo0J"/>
</dbReference>
<dbReference type="Gene3D" id="1.10.10.2830">
    <property type="match status" value="1"/>
</dbReference>
<sequence length="320" mass="35634">MATVRRLKMTQIHRNPGQPRKHFDEAALEELKNSIIRYGLLQDIVVRPDNERGGYEIVAGERRWRAHQLAGKTMIRAKILTVAGELDQFKASMSENINREDMTAFEEARGFQRILDEEEGATVESVAEDFSKSIQYVTMRLALLDLHPDVAKVVQDGHIGLLAGVKIAALSYANQGAVLGKFARGEFKSDNELIHFAYAMRQQQEQPVLLEVEELSEEQRSERATAQKRARAALDRIEQVRTLLDDIARTEPMKLAEALAGGVGARLDQLDRVAASLSKARFQLRQAKAHAEAAEVVTINPAAEADTVTVVEETRELVAA</sequence>
<evidence type="ECO:0000256" key="1">
    <source>
        <dbReference type="ARBA" id="ARBA00006295"/>
    </source>
</evidence>
<dbReference type="PANTHER" id="PTHR33375:SF1">
    <property type="entry name" value="CHROMOSOME-PARTITIONING PROTEIN PARB-RELATED"/>
    <property type="match status" value="1"/>
</dbReference>
<dbReference type="Pfam" id="PF17762">
    <property type="entry name" value="HTH_ParB"/>
    <property type="match status" value="1"/>
</dbReference>
<dbReference type="NCBIfam" id="TIGR00180">
    <property type="entry name" value="parB_part"/>
    <property type="match status" value="1"/>
</dbReference>
<organism evidence="4 5">
    <name type="scientific">Streptomyces abikoensis</name>
    <dbReference type="NCBI Taxonomy" id="97398"/>
    <lineage>
        <taxon>Bacteria</taxon>
        <taxon>Bacillati</taxon>
        <taxon>Actinomycetota</taxon>
        <taxon>Actinomycetes</taxon>
        <taxon>Kitasatosporales</taxon>
        <taxon>Streptomycetaceae</taxon>
        <taxon>Streptomyces</taxon>
    </lineage>
</organism>
<comment type="caution">
    <text evidence="4">The sequence shown here is derived from an EMBL/GenBank/DDBJ whole genome shotgun (WGS) entry which is preliminary data.</text>
</comment>
<proteinExistence type="inferred from homology"/>
<accession>A0ABW7T4W7</accession>
<dbReference type="InterPro" id="IPR036086">
    <property type="entry name" value="ParB/Sulfiredoxin_sf"/>
</dbReference>
<dbReference type="InterPro" id="IPR050336">
    <property type="entry name" value="Chromosome_partition/occlusion"/>
</dbReference>
<reference evidence="4 5" key="1">
    <citation type="submission" date="2024-10" db="EMBL/GenBank/DDBJ databases">
        <title>The Natural Products Discovery Center: Release of the First 8490 Sequenced Strains for Exploring Actinobacteria Biosynthetic Diversity.</title>
        <authorList>
            <person name="Kalkreuter E."/>
            <person name="Kautsar S.A."/>
            <person name="Yang D."/>
            <person name="Bader C.D."/>
            <person name="Teijaro C.N."/>
            <person name="Fluegel L."/>
            <person name="Davis C.M."/>
            <person name="Simpson J.R."/>
            <person name="Lauterbach L."/>
            <person name="Steele A.D."/>
            <person name="Gui C."/>
            <person name="Meng S."/>
            <person name="Li G."/>
            <person name="Viehrig K."/>
            <person name="Ye F."/>
            <person name="Su P."/>
            <person name="Kiefer A.F."/>
            <person name="Nichols A."/>
            <person name="Cepeda A.J."/>
            <person name="Yan W."/>
            <person name="Fan B."/>
            <person name="Jiang Y."/>
            <person name="Adhikari A."/>
            <person name="Zheng C.-J."/>
            <person name="Schuster L."/>
            <person name="Cowan T.M."/>
            <person name="Smanski M.J."/>
            <person name="Chevrette M.G."/>
            <person name="De Carvalho L.P.S."/>
            <person name="Shen B."/>
        </authorList>
    </citation>
    <scope>NUCLEOTIDE SEQUENCE [LARGE SCALE GENOMIC DNA]</scope>
    <source>
        <strain evidence="4 5">NPDC020979</strain>
    </source>
</reference>
<keyword evidence="5" id="KW-1185">Reference proteome</keyword>
<gene>
    <name evidence="4" type="ORF">ACH4TF_19045</name>
</gene>
<dbReference type="Gene3D" id="3.90.1530.30">
    <property type="match status" value="1"/>
</dbReference>
<dbReference type="PANTHER" id="PTHR33375">
    <property type="entry name" value="CHROMOSOME-PARTITIONING PROTEIN PARB-RELATED"/>
    <property type="match status" value="1"/>
</dbReference>